<accession>A0A1Y2IP89</accession>
<feature type="region of interest" description="Disordered" evidence="1">
    <location>
        <begin position="25"/>
        <end position="71"/>
    </location>
</feature>
<dbReference type="Proteomes" id="UP000193067">
    <property type="component" value="Unassembled WGS sequence"/>
</dbReference>
<evidence type="ECO:0000313" key="2">
    <source>
        <dbReference type="EMBL" id="OSD02493.1"/>
    </source>
</evidence>
<dbReference type="OrthoDB" id="2758304at2759"/>
<proteinExistence type="predicted"/>
<dbReference type="EMBL" id="KZ084105">
    <property type="protein sequence ID" value="OSD02493.1"/>
    <property type="molecule type" value="Genomic_DNA"/>
</dbReference>
<keyword evidence="3" id="KW-1185">Reference proteome</keyword>
<name>A0A1Y2IP89_TRAC3</name>
<organism evidence="2 3">
    <name type="scientific">Trametes coccinea (strain BRFM310)</name>
    <name type="common">Pycnoporus coccineus</name>
    <dbReference type="NCBI Taxonomy" id="1353009"/>
    <lineage>
        <taxon>Eukaryota</taxon>
        <taxon>Fungi</taxon>
        <taxon>Dikarya</taxon>
        <taxon>Basidiomycota</taxon>
        <taxon>Agaricomycotina</taxon>
        <taxon>Agaricomycetes</taxon>
        <taxon>Polyporales</taxon>
        <taxon>Polyporaceae</taxon>
        <taxon>Trametes</taxon>
    </lineage>
</organism>
<feature type="region of interest" description="Disordered" evidence="1">
    <location>
        <begin position="161"/>
        <end position="197"/>
    </location>
</feature>
<protein>
    <submittedName>
        <fullName evidence="2">Uncharacterized protein</fullName>
    </submittedName>
</protein>
<evidence type="ECO:0000313" key="3">
    <source>
        <dbReference type="Proteomes" id="UP000193067"/>
    </source>
</evidence>
<dbReference type="AlphaFoldDB" id="A0A1Y2IP89"/>
<gene>
    <name evidence="2" type="ORF">PYCCODRAFT_1459135</name>
</gene>
<feature type="compositionally biased region" description="Low complexity" evidence="1">
    <location>
        <begin position="188"/>
        <end position="197"/>
    </location>
</feature>
<feature type="region of interest" description="Disordered" evidence="1">
    <location>
        <begin position="233"/>
        <end position="316"/>
    </location>
</feature>
<sequence>MSSNAALWKDILENWTWIPPSSQEADDLYDSHPTTAVEVPGSGLTNTDVHEQSPTIPPYPPDENSNISEITHSTSDGLASTFSDLESLLNHSNGSFSMSQFSHISQTFPSSVVQAPNTDCATTQRQDHAEDSPNHADASLHAEDAIVSTASDNESYLSDWTSAASQPLSQEKDSKDTAASQDVPLPSRPGRSGSGSPSNGLYLAHWVHGITPRRKAALKAEQRIATQMTALSSCDAEAAHPVPSIPSPKKRRRTVVRPVDAAEDADADVRSFPEASSKRRRISQRTSRDGYNPMTQDASPEISEHTASSQHVNDIHLNNIRSPRDFARVGDYRRYAYSRIHGPVLCSFCFEDPERSNKPGTKSRKKSQPDRSRTLSRLPDVGYRHLKTCNKFMQSKYFKQKMRRPRATQRLEDIVKDAVAKAHMMVVRLPCRRNPAYLARLALFQGIRAESVERHAAKHATIFKLDDCKCCPYPLYSAKAVQKLGRRGAKLRL</sequence>
<evidence type="ECO:0000256" key="1">
    <source>
        <dbReference type="SAM" id="MobiDB-lite"/>
    </source>
</evidence>
<reference evidence="2 3" key="1">
    <citation type="journal article" date="2015" name="Biotechnol. Biofuels">
        <title>Enhanced degradation of softwood versus hardwood by the white-rot fungus Pycnoporus coccineus.</title>
        <authorList>
            <person name="Couturier M."/>
            <person name="Navarro D."/>
            <person name="Chevret D."/>
            <person name="Henrissat B."/>
            <person name="Piumi F."/>
            <person name="Ruiz-Duenas F.J."/>
            <person name="Martinez A.T."/>
            <person name="Grigoriev I.V."/>
            <person name="Riley R."/>
            <person name="Lipzen A."/>
            <person name="Berrin J.G."/>
            <person name="Master E.R."/>
            <person name="Rosso M.N."/>
        </authorList>
    </citation>
    <scope>NUCLEOTIDE SEQUENCE [LARGE SCALE GENOMIC DNA]</scope>
    <source>
        <strain evidence="2 3">BRFM310</strain>
    </source>
</reference>
<feature type="region of interest" description="Disordered" evidence="1">
    <location>
        <begin position="354"/>
        <end position="376"/>
    </location>
</feature>